<name>A0A5J4S6I1_9EUKA</name>
<gene>
    <name evidence="1" type="ORF">EZS28_052496</name>
</gene>
<dbReference type="AlphaFoldDB" id="A0A5J4S6I1"/>
<evidence type="ECO:0000313" key="2">
    <source>
        <dbReference type="Proteomes" id="UP000324800"/>
    </source>
</evidence>
<proteinExistence type="predicted"/>
<dbReference type="Proteomes" id="UP000324800">
    <property type="component" value="Unassembled WGS sequence"/>
</dbReference>
<accession>A0A5J4S6I1</accession>
<sequence>MTLDTDQTVTGYKQFMRAIQADQFIKTNGTTNQLLLANGGTADVDDFLPKHYPHAMEQMIIEPDSDIRNQGPQDWDVLRMYFQPLPLVLLKQSLFLSLCTYSCCNVSWV</sequence>
<evidence type="ECO:0000313" key="1">
    <source>
        <dbReference type="EMBL" id="KAA6340970.1"/>
    </source>
</evidence>
<reference evidence="1 2" key="1">
    <citation type="submission" date="2019-03" db="EMBL/GenBank/DDBJ databases">
        <title>Single cell metagenomics reveals metabolic interactions within the superorganism composed of flagellate Streblomastix strix and complex community of Bacteroidetes bacteria on its surface.</title>
        <authorList>
            <person name="Treitli S.C."/>
            <person name="Kolisko M."/>
            <person name="Husnik F."/>
            <person name="Keeling P."/>
            <person name="Hampl V."/>
        </authorList>
    </citation>
    <scope>NUCLEOTIDE SEQUENCE [LARGE SCALE GENOMIC DNA]</scope>
    <source>
        <strain evidence="1">ST1C</strain>
    </source>
</reference>
<protein>
    <submittedName>
        <fullName evidence="1">Uncharacterized protein</fullName>
    </submittedName>
</protein>
<dbReference type="EMBL" id="SNRW01040855">
    <property type="protein sequence ID" value="KAA6340970.1"/>
    <property type="molecule type" value="Genomic_DNA"/>
</dbReference>
<organism evidence="1 2">
    <name type="scientific">Streblomastix strix</name>
    <dbReference type="NCBI Taxonomy" id="222440"/>
    <lineage>
        <taxon>Eukaryota</taxon>
        <taxon>Metamonada</taxon>
        <taxon>Preaxostyla</taxon>
        <taxon>Oxymonadida</taxon>
        <taxon>Streblomastigidae</taxon>
        <taxon>Streblomastix</taxon>
    </lineage>
</organism>
<comment type="caution">
    <text evidence="1">The sequence shown here is derived from an EMBL/GenBank/DDBJ whole genome shotgun (WGS) entry which is preliminary data.</text>
</comment>